<evidence type="ECO:0000259" key="2">
    <source>
        <dbReference type="Pfam" id="PF25484"/>
    </source>
</evidence>
<evidence type="ECO:0000313" key="4">
    <source>
        <dbReference type="Proteomes" id="UP000319257"/>
    </source>
</evidence>
<feature type="domain" description="DUF7907" evidence="2">
    <location>
        <begin position="33"/>
        <end position="188"/>
    </location>
</feature>
<dbReference type="AlphaFoldDB" id="A0A507B4W9"/>
<gene>
    <name evidence="3" type="ORF">E0L32_007406</name>
</gene>
<dbReference type="GeneID" id="41974853"/>
<keyword evidence="1" id="KW-0732">Signal</keyword>
<dbReference type="Proteomes" id="UP000319257">
    <property type="component" value="Unassembled WGS sequence"/>
</dbReference>
<dbReference type="InterPro" id="IPR057229">
    <property type="entry name" value="DUF7907"/>
</dbReference>
<evidence type="ECO:0000313" key="3">
    <source>
        <dbReference type="EMBL" id="TPX11908.1"/>
    </source>
</evidence>
<keyword evidence="4" id="KW-1185">Reference proteome</keyword>
<comment type="caution">
    <text evidence="3">The sequence shown here is derived from an EMBL/GenBank/DDBJ whole genome shotgun (WGS) entry which is preliminary data.</text>
</comment>
<feature type="signal peptide" evidence="1">
    <location>
        <begin position="1"/>
        <end position="21"/>
    </location>
</feature>
<evidence type="ECO:0000256" key="1">
    <source>
        <dbReference type="SAM" id="SignalP"/>
    </source>
</evidence>
<dbReference type="Pfam" id="PF25484">
    <property type="entry name" value="DUF7907"/>
    <property type="match status" value="1"/>
</dbReference>
<dbReference type="InParanoid" id="A0A507B4W9"/>
<dbReference type="RefSeq" id="XP_030993619.1">
    <property type="nucleotide sequence ID" value="XM_031142147.1"/>
</dbReference>
<feature type="chain" id="PRO_5021429514" description="DUF7907 domain-containing protein" evidence="1">
    <location>
        <begin position="22"/>
        <end position="213"/>
    </location>
</feature>
<dbReference type="OrthoDB" id="3518533at2759"/>
<reference evidence="3 4" key="1">
    <citation type="submission" date="2019-06" db="EMBL/GenBank/DDBJ databases">
        <title>Draft genome sequence of the filamentous fungus Phialemoniopsis curvata isolated from diesel fuel.</title>
        <authorList>
            <person name="Varaljay V.A."/>
            <person name="Lyon W.J."/>
            <person name="Crouch A.L."/>
            <person name="Drake C.E."/>
            <person name="Hollomon J.M."/>
            <person name="Nadeau L.J."/>
            <person name="Nunn H.S."/>
            <person name="Stevenson B.S."/>
            <person name="Bojanowski C.L."/>
            <person name="Crookes-Goodson W.J."/>
        </authorList>
    </citation>
    <scope>NUCLEOTIDE SEQUENCE [LARGE SCALE GENOMIC DNA]</scope>
    <source>
        <strain evidence="3 4">D216</strain>
    </source>
</reference>
<dbReference type="STRING" id="1093900.A0A507B4W9"/>
<protein>
    <recommendedName>
        <fullName evidence="2">DUF7907 domain-containing protein</fullName>
    </recommendedName>
</protein>
<proteinExistence type="predicted"/>
<name>A0A507B4W9_9PEZI</name>
<dbReference type="EMBL" id="SKBQ01000045">
    <property type="protein sequence ID" value="TPX11908.1"/>
    <property type="molecule type" value="Genomic_DNA"/>
</dbReference>
<organism evidence="3 4">
    <name type="scientific">Thyridium curvatum</name>
    <dbReference type="NCBI Taxonomy" id="1093900"/>
    <lineage>
        <taxon>Eukaryota</taxon>
        <taxon>Fungi</taxon>
        <taxon>Dikarya</taxon>
        <taxon>Ascomycota</taxon>
        <taxon>Pezizomycotina</taxon>
        <taxon>Sordariomycetes</taxon>
        <taxon>Sordariomycetidae</taxon>
        <taxon>Thyridiales</taxon>
        <taxon>Thyridiaceae</taxon>
        <taxon>Thyridium</taxon>
    </lineage>
</organism>
<sequence>MHSAKSILSLALLHAAALTSASPLSLLAARDTSKGFTLIAKVTDPACELDPPVAGWQLDTAHTGAGLNAAVLSDPGQDGGPRIWYLNGTAPPAQQVLTDGGTPLYPYGLSLQAADSPGEHGAVVNVGQSSPTTVKGGRLVNLEGPDGTFLACKRELEYYHSEFVVLQYAYAGEAIPDKCAAITLAPRCAELEVLPPDAGSSHEFAQEVECSAK</sequence>
<accession>A0A507B4W9</accession>